<dbReference type="Proteomes" id="UP000011701">
    <property type="component" value="Chromosome"/>
</dbReference>
<keyword evidence="1" id="KW-0812">Transmembrane</keyword>
<reference evidence="2" key="1">
    <citation type="submission" date="2012-01" db="EMBL/GenBank/DDBJ databases">
        <title>The Genome Sequence of Treponema denticola OTK.</title>
        <authorList>
            <consortium name="The Broad Institute Genome Sequencing Platform"/>
            <person name="Earl A."/>
            <person name="Ward D."/>
            <person name="Feldgarden M."/>
            <person name="Gevers D."/>
            <person name="Blanton J.M."/>
            <person name="Fenno C.J."/>
            <person name="Baranova O.V."/>
            <person name="Mathney J."/>
            <person name="Dewhirst F.E."/>
            <person name="Izard J."/>
            <person name="Young S.K."/>
            <person name="Zeng Q."/>
            <person name="Gargeya S."/>
            <person name="Fitzgerald M."/>
            <person name="Haas B."/>
            <person name="Abouelleil A."/>
            <person name="Alvarado L."/>
            <person name="Arachchi H.M."/>
            <person name="Berlin A."/>
            <person name="Chapman S.B."/>
            <person name="Gearin G."/>
            <person name="Goldberg J."/>
            <person name="Griggs A."/>
            <person name="Gujja S."/>
            <person name="Hansen M."/>
            <person name="Heiman D."/>
            <person name="Howarth C."/>
            <person name="Larimer J."/>
            <person name="Lui A."/>
            <person name="MacDonald P.J.P."/>
            <person name="McCowen C."/>
            <person name="Montmayeur A."/>
            <person name="Murphy C."/>
            <person name="Neiman D."/>
            <person name="Pearson M."/>
            <person name="Priest M."/>
            <person name="Roberts A."/>
            <person name="Saif S."/>
            <person name="Shea T."/>
            <person name="Sisk P."/>
            <person name="Stolte C."/>
            <person name="Sykes S."/>
            <person name="Wortman J."/>
            <person name="Nusbaum C."/>
            <person name="Birren B."/>
        </authorList>
    </citation>
    <scope>NUCLEOTIDE SEQUENCE [LARGE SCALE GENOMIC DNA]</scope>
    <source>
        <strain evidence="2">OTK</strain>
    </source>
</reference>
<name>A0A0F6MPP0_TREDN</name>
<sequence length="230" mass="26545">MGNMVRQKKKNNQSKLNNAIYQRINLLLSIISTICIVIGLFYTAYSINVNTKTDEFYSLLESFEEFNNSLTLEVDNSHQKKDLSNDSVILKGNAVIEEIYIYQKANQHALRQTFNKDANIVNVFNANVGDVIIDSDNNKYEVVERKKKEINSIREIINKMRLVAIPLLNSLEKMPNSESYQRIVVSNMSRLYLEVILDNANRTGDRPNYEIITKLIDKIEFVGLPFQDDK</sequence>
<feature type="transmembrane region" description="Helical" evidence="1">
    <location>
        <begin position="24"/>
        <end position="45"/>
    </location>
</feature>
<dbReference type="PATRIC" id="fig|999434.4.peg.1442"/>
<evidence type="ECO:0000256" key="1">
    <source>
        <dbReference type="SAM" id="Phobius"/>
    </source>
</evidence>
<evidence type="ECO:0000313" key="2">
    <source>
        <dbReference type="EMBL" id="EMB21617.1"/>
    </source>
</evidence>
<dbReference type="RefSeq" id="WP_002692154.1">
    <property type="nucleotide sequence ID" value="NZ_CM001797.1"/>
</dbReference>
<proteinExistence type="predicted"/>
<gene>
    <name evidence="2" type="ORF">HMPREF9723_01390</name>
</gene>
<dbReference type="HOGENOM" id="CLU_1219257_0_0_12"/>
<comment type="caution">
    <text evidence="2">The sequence shown here is derived from an EMBL/GenBank/DDBJ whole genome shotgun (WGS) entry which is preliminary data.</text>
</comment>
<organism evidence="2">
    <name type="scientific">Treponema denticola OTK</name>
    <dbReference type="NCBI Taxonomy" id="999434"/>
    <lineage>
        <taxon>Bacteria</taxon>
        <taxon>Pseudomonadati</taxon>
        <taxon>Spirochaetota</taxon>
        <taxon>Spirochaetia</taxon>
        <taxon>Spirochaetales</taxon>
        <taxon>Treponemataceae</taxon>
        <taxon>Treponema</taxon>
    </lineage>
</organism>
<dbReference type="AlphaFoldDB" id="A0A0F6MPP0"/>
<dbReference type="EMBL" id="AGDY01000006">
    <property type="protein sequence ID" value="EMB21617.1"/>
    <property type="molecule type" value="Genomic_DNA"/>
</dbReference>
<keyword evidence="1" id="KW-1133">Transmembrane helix</keyword>
<keyword evidence="1" id="KW-0472">Membrane</keyword>
<protein>
    <submittedName>
        <fullName evidence="2">Uncharacterized protein</fullName>
    </submittedName>
</protein>
<accession>A0A0F6MPP0</accession>